<keyword evidence="7" id="KW-0411">Iron-sulfur</keyword>
<dbReference type="Proteomes" id="UP001329915">
    <property type="component" value="Chromosome"/>
</dbReference>
<dbReference type="InterPro" id="IPR017896">
    <property type="entry name" value="4Fe4S_Fe-S-bd"/>
</dbReference>
<dbReference type="Pfam" id="PF12800">
    <property type="entry name" value="Fer4_4"/>
    <property type="match status" value="1"/>
</dbReference>
<keyword evidence="4" id="KW-0677">Repeat</keyword>
<keyword evidence="10" id="KW-1185">Reference proteome</keyword>
<evidence type="ECO:0000256" key="1">
    <source>
        <dbReference type="ARBA" id="ARBA00022448"/>
    </source>
</evidence>
<evidence type="ECO:0000256" key="6">
    <source>
        <dbReference type="ARBA" id="ARBA00023004"/>
    </source>
</evidence>
<dbReference type="PANTHER" id="PTHR43177:SF5">
    <property type="entry name" value="ANAEROBIC DIMETHYL SULFOXIDE REDUCTASE CHAIN B-RELATED"/>
    <property type="match status" value="1"/>
</dbReference>
<dbReference type="PROSITE" id="PS51379">
    <property type="entry name" value="4FE4S_FER_2"/>
    <property type="match status" value="2"/>
</dbReference>
<dbReference type="PROSITE" id="PS00198">
    <property type="entry name" value="4FE4S_FER_1"/>
    <property type="match status" value="1"/>
</dbReference>
<dbReference type="InterPro" id="IPR050954">
    <property type="entry name" value="ET_IronSulfur_Cluster-Binding"/>
</dbReference>
<protein>
    <submittedName>
        <fullName evidence="9">4Fe-4S dicluster domain-containing protein</fullName>
    </submittedName>
</protein>
<name>A0AAU0UN07_9FIRM</name>
<dbReference type="Pfam" id="PF13247">
    <property type="entry name" value="Fer4_11"/>
    <property type="match status" value="1"/>
</dbReference>
<keyword evidence="6" id="KW-0408">Iron</keyword>
<evidence type="ECO:0000313" key="9">
    <source>
        <dbReference type="EMBL" id="WRO21560.1"/>
    </source>
</evidence>
<evidence type="ECO:0000256" key="3">
    <source>
        <dbReference type="ARBA" id="ARBA00022723"/>
    </source>
</evidence>
<keyword evidence="5" id="KW-0249">Electron transport</keyword>
<keyword evidence="2" id="KW-0004">4Fe-4S</keyword>
<evidence type="ECO:0000256" key="7">
    <source>
        <dbReference type="ARBA" id="ARBA00023014"/>
    </source>
</evidence>
<evidence type="ECO:0000259" key="8">
    <source>
        <dbReference type="PROSITE" id="PS51379"/>
    </source>
</evidence>
<sequence length="163" mass="17968">MKQILITPKLCLGCRSCELACAVEHSLSKELFAAVIKKEQPTARIFVETDGVINLPLQCRHCQDPACVNACMSGALQRKPTTGMVVADQNKCVGCWMCVMACPFGAIAQDPEYKVINKCDRCPDLDQPACTVACPTGAVKFVEVSRFSQERRKQYLTSFAEEE</sequence>
<feature type="domain" description="4Fe-4S ferredoxin-type" evidence="8">
    <location>
        <begin position="83"/>
        <end position="112"/>
    </location>
</feature>
<dbReference type="RefSeq" id="WP_366924397.1">
    <property type="nucleotide sequence ID" value="NZ_CP121694.1"/>
</dbReference>
<dbReference type="EMBL" id="CP121694">
    <property type="protein sequence ID" value="WRO21560.1"/>
    <property type="molecule type" value="Genomic_DNA"/>
</dbReference>
<gene>
    <name evidence="9" type="ORF">MFMK1_001370</name>
</gene>
<dbReference type="GO" id="GO:0051539">
    <property type="term" value="F:4 iron, 4 sulfur cluster binding"/>
    <property type="evidence" value="ECO:0007669"/>
    <property type="project" value="UniProtKB-KW"/>
</dbReference>
<dbReference type="AlphaFoldDB" id="A0AAU0UN07"/>
<feature type="domain" description="4Fe-4S ferredoxin-type" evidence="8">
    <location>
        <begin position="2"/>
        <end position="32"/>
    </location>
</feature>
<dbReference type="CDD" id="cd10563">
    <property type="entry name" value="CooF_like"/>
    <property type="match status" value="1"/>
</dbReference>
<reference evidence="9 10" key="1">
    <citation type="submission" date="2023-04" db="EMBL/GenBank/DDBJ databases">
        <authorList>
            <person name="Hsu D."/>
        </authorList>
    </citation>
    <scope>NUCLEOTIDE SEQUENCE [LARGE SCALE GENOMIC DNA]</scope>
    <source>
        <strain evidence="9 10">MK1</strain>
    </source>
</reference>
<dbReference type="InterPro" id="IPR017900">
    <property type="entry name" value="4Fe4S_Fe_S_CS"/>
</dbReference>
<keyword evidence="1" id="KW-0813">Transport</keyword>
<dbReference type="PANTHER" id="PTHR43177">
    <property type="entry name" value="PROTEIN NRFC"/>
    <property type="match status" value="1"/>
</dbReference>
<dbReference type="SUPFAM" id="SSF54862">
    <property type="entry name" value="4Fe-4S ferredoxins"/>
    <property type="match status" value="1"/>
</dbReference>
<organism evidence="9 10">
    <name type="scientific">Metallumcola ferriviriculae</name>
    <dbReference type="NCBI Taxonomy" id="3039180"/>
    <lineage>
        <taxon>Bacteria</taxon>
        <taxon>Bacillati</taxon>
        <taxon>Bacillota</taxon>
        <taxon>Clostridia</taxon>
        <taxon>Neomoorellales</taxon>
        <taxon>Desulfitibacteraceae</taxon>
        <taxon>Metallumcola</taxon>
    </lineage>
</organism>
<evidence type="ECO:0000313" key="10">
    <source>
        <dbReference type="Proteomes" id="UP001329915"/>
    </source>
</evidence>
<evidence type="ECO:0000256" key="2">
    <source>
        <dbReference type="ARBA" id="ARBA00022485"/>
    </source>
</evidence>
<proteinExistence type="predicted"/>
<accession>A0AAU0UN07</accession>
<evidence type="ECO:0000256" key="4">
    <source>
        <dbReference type="ARBA" id="ARBA00022737"/>
    </source>
</evidence>
<dbReference type="KEGG" id="dbc:MFMK1_001370"/>
<dbReference type="GO" id="GO:0046872">
    <property type="term" value="F:metal ion binding"/>
    <property type="evidence" value="ECO:0007669"/>
    <property type="project" value="UniProtKB-KW"/>
</dbReference>
<dbReference type="Gene3D" id="3.30.70.20">
    <property type="match status" value="2"/>
</dbReference>
<evidence type="ECO:0000256" key="5">
    <source>
        <dbReference type="ARBA" id="ARBA00022982"/>
    </source>
</evidence>
<keyword evidence="3" id="KW-0479">Metal-binding</keyword>